<reference evidence="1" key="1">
    <citation type="journal article" date="2023" name="bioRxiv">
        <title>Improved chromosome-level genome assembly for marigold (Tagetes erecta).</title>
        <authorList>
            <person name="Jiang F."/>
            <person name="Yuan L."/>
            <person name="Wang S."/>
            <person name="Wang H."/>
            <person name="Xu D."/>
            <person name="Wang A."/>
            <person name="Fan W."/>
        </authorList>
    </citation>
    <scope>NUCLEOTIDE SEQUENCE</scope>
    <source>
        <strain evidence="1">WSJ</strain>
        <tissue evidence="1">Leaf</tissue>
    </source>
</reference>
<accession>A0AAD8JZY6</accession>
<sequence length="66" mass="7472">MFQDVDLKAGSETSRAKGKGLCISLCESWHFLKKLVICLRNYIIHIELGDDSHQKLESQFGVMLCS</sequence>
<evidence type="ECO:0000313" key="1">
    <source>
        <dbReference type="EMBL" id="KAK1413143.1"/>
    </source>
</evidence>
<gene>
    <name evidence="1" type="ORF">QVD17_34910</name>
</gene>
<protein>
    <submittedName>
        <fullName evidence="1">Uncharacterized protein</fullName>
    </submittedName>
</protein>
<evidence type="ECO:0000313" key="2">
    <source>
        <dbReference type="Proteomes" id="UP001229421"/>
    </source>
</evidence>
<proteinExistence type="predicted"/>
<keyword evidence="2" id="KW-1185">Reference proteome</keyword>
<dbReference type="EMBL" id="JAUHHV010000009">
    <property type="protein sequence ID" value="KAK1413143.1"/>
    <property type="molecule type" value="Genomic_DNA"/>
</dbReference>
<comment type="caution">
    <text evidence="1">The sequence shown here is derived from an EMBL/GenBank/DDBJ whole genome shotgun (WGS) entry which is preliminary data.</text>
</comment>
<organism evidence="1 2">
    <name type="scientific">Tagetes erecta</name>
    <name type="common">African marigold</name>
    <dbReference type="NCBI Taxonomy" id="13708"/>
    <lineage>
        <taxon>Eukaryota</taxon>
        <taxon>Viridiplantae</taxon>
        <taxon>Streptophyta</taxon>
        <taxon>Embryophyta</taxon>
        <taxon>Tracheophyta</taxon>
        <taxon>Spermatophyta</taxon>
        <taxon>Magnoliopsida</taxon>
        <taxon>eudicotyledons</taxon>
        <taxon>Gunneridae</taxon>
        <taxon>Pentapetalae</taxon>
        <taxon>asterids</taxon>
        <taxon>campanulids</taxon>
        <taxon>Asterales</taxon>
        <taxon>Asteraceae</taxon>
        <taxon>Asteroideae</taxon>
        <taxon>Heliantheae alliance</taxon>
        <taxon>Tageteae</taxon>
        <taxon>Tagetes</taxon>
    </lineage>
</organism>
<name>A0AAD8JZY6_TARER</name>
<dbReference type="Proteomes" id="UP001229421">
    <property type="component" value="Unassembled WGS sequence"/>
</dbReference>
<dbReference type="AlphaFoldDB" id="A0AAD8JZY6"/>